<gene>
    <name evidence="1" type="ORF">GGR05_002246</name>
</gene>
<dbReference type="AlphaFoldDB" id="A0A7W6BQA0"/>
<name>A0A7W6BQA0_9HYPH</name>
<proteinExistence type="predicted"/>
<reference evidence="1 2" key="1">
    <citation type="submission" date="2020-08" db="EMBL/GenBank/DDBJ databases">
        <title>Genomic Encyclopedia of Type Strains, Phase IV (KMG-IV): sequencing the most valuable type-strain genomes for metagenomic binning, comparative biology and taxonomic classification.</title>
        <authorList>
            <person name="Goeker M."/>
        </authorList>
    </citation>
    <scope>NUCLEOTIDE SEQUENCE [LARGE SCALE GENOMIC DNA]</scope>
    <source>
        <strain evidence="1 2">DSM 25024</strain>
    </source>
</reference>
<comment type="caution">
    <text evidence="1">The sequence shown here is derived from an EMBL/GenBank/DDBJ whole genome shotgun (WGS) entry which is preliminary data.</text>
</comment>
<keyword evidence="2" id="KW-1185">Reference proteome</keyword>
<dbReference type="Pfam" id="PF09601">
    <property type="entry name" value="DUF2459"/>
    <property type="match status" value="1"/>
</dbReference>
<protein>
    <submittedName>
        <fullName evidence="1">Uncharacterized protein (TIGR02117 family)</fullName>
    </submittedName>
</protein>
<evidence type="ECO:0000313" key="1">
    <source>
        <dbReference type="EMBL" id="MBB3936096.1"/>
    </source>
</evidence>
<dbReference type="EMBL" id="JACIDO010000004">
    <property type="protein sequence ID" value="MBB3936096.1"/>
    <property type="molecule type" value="Genomic_DNA"/>
</dbReference>
<accession>A0A7W6BQA0</accession>
<sequence>MRRALAVVLALVATAAGLMLLGLVVPRPAALSFPPPGEAAGRHAIYLAANPIHTDILLPATPEVRDRFAFLARDGLDLGHPALATIVVGWGGRAFYTQTPTWGDLTLDAVWRSATIDRSVLHVALGGRVEGDQPGLVRVDLGDAAFAALLEAVADSFQPASDGAPQLIPNAAYGAFDHFYEARGPFNLLLGCNTWTAAMLRAAGVRTGLWTPLPPLLLWSLTLHEPTAAS</sequence>
<dbReference type="Proteomes" id="UP000531216">
    <property type="component" value="Unassembled WGS sequence"/>
</dbReference>
<organism evidence="1 2">
    <name type="scientific">Aureimonas phyllosphaerae</name>
    <dbReference type="NCBI Taxonomy" id="1166078"/>
    <lineage>
        <taxon>Bacteria</taxon>
        <taxon>Pseudomonadati</taxon>
        <taxon>Pseudomonadota</taxon>
        <taxon>Alphaproteobacteria</taxon>
        <taxon>Hyphomicrobiales</taxon>
        <taxon>Aurantimonadaceae</taxon>
        <taxon>Aureimonas</taxon>
    </lineage>
</organism>
<dbReference type="NCBIfam" id="TIGR02117">
    <property type="entry name" value="chp_urease_rgn"/>
    <property type="match status" value="1"/>
</dbReference>
<evidence type="ECO:0000313" key="2">
    <source>
        <dbReference type="Proteomes" id="UP000531216"/>
    </source>
</evidence>
<dbReference type="InterPro" id="IPR011727">
    <property type="entry name" value="CHP02117"/>
</dbReference>
<dbReference type="RefSeq" id="WP_244545975.1">
    <property type="nucleotide sequence ID" value="NZ_FOOA01000008.1"/>
</dbReference>